<reference evidence="8" key="1">
    <citation type="submission" date="2016-06" db="EMBL/GenBank/DDBJ databases">
        <title>Draft Genome sequence of the fungus Inonotus baumii.</title>
        <authorList>
            <person name="Zhu H."/>
            <person name="Lin W."/>
        </authorList>
    </citation>
    <scope>NUCLEOTIDE SEQUENCE</scope>
    <source>
        <strain evidence="8">821</strain>
    </source>
</reference>
<dbReference type="Pfam" id="PF00647">
    <property type="entry name" value="EF1G"/>
    <property type="match status" value="2"/>
</dbReference>
<evidence type="ECO:0000256" key="1">
    <source>
        <dbReference type="ARBA" id="ARBA00022768"/>
    </source>
</evidence>
<dbReference type="SUPFAM" id="SSF89942">
    <property type="entry name" value="eEF1-gamma domain"/>
    <property type="match status" value="1"/>
</dbReference>
<dbReference type="AlphaFoldDB" id="A0A9Q5HU63"/>
<dbReference type="PROSITE" id="PS50404">
    <property type="entry name" value="GST_NTER"/>
    <property type="match status" value="1"/>
</dbReference>
<dbReference type="SUPFAM" id="SSF47616">
    <property type="entry name" value="GST C-terminal domain-like"/>
    <property type="match status" value="1"/>
</dbReference>
<feature type="region of interest" description="Disordered" evidence="4">
    <location>
        <begin position="217"/>
        <end position="268"/>
    </location>
</feature>
<dbReference type="InterPro" id="IPR001662">
    <property type="entry name" value="EF1B_G_C"/>
</dbReference>
<protein>
    <submittedName>
        <fullName evidence="8">Elongation factor 1-gamma</fullName>
    </submittedName>
</protein>
<dbReference type="FunFam" id="3.40.30.10:FF:000142">
    <property type="entry name" value="Elongation factor 1 gamma"/>
    <property type="match status" value="1"/>
</dbReference>
<dbReference type="GO" id="GO:0005634">
    <property type="term" value="C:nucleus"/>
    <property type="evidence" value="ECO:0007669"/>
    <property type="project" value="TreeGrafter"/>
</dbReference>
<dbReference type="PROSITE" id="PS50040">
    <property type="entry name" value="EF1G_C"/>
    <property type="match status" value="1"/>
</dbReference>
<evidence type="ECO:0000313" key="8">
    <source>
        <dbReference type="EMBL" id="OCB86063.1"/>
    </source>
</evidence>
<dbReference type="SFLD" id="SFLDG00358">
    <property type="entry name" value="Main_(cytGST)"/>
    <property type="match status" value="1"/>
</dbReference>
<dbReference type="PANTHER" id="PTHR43986:SF1">
    <property type="entry name" value="ELONGATION FACTOR 1-GAMMA"/>
    <property type="match status" value="1"/>
</dbReference>
<evidence type="ECO:0000259" key="5">
    <source>
        <dbReference type="PROSITE" id="PS50040"/>
    </source>
</evidence>
<comment type="caution">
    <text evidence="8">The sequence shown here is derived from an EMBL/GenBank/DDBJ whole genome shotgun (WGS) entry which is preliminary data.</text>
</comment>
<feature type="domain" description="GST N-terminal" evidence="6">
    <location>
        <begin position="2"/>
        <end position="84"/>
    </location>
</feature>
<dbReference type="CDD" id="cd03181">
    <property type="entry name" value="GST_C_EF1Bgamma_like"/>
    <property type="match status" value="1"/>
</dbReference>
<accession>A0A9Q5HU63</accession>
<evidence type="ECO:0000313" key="9">
    <source>
        <dbReference type="Proteomes" id="UP000757232"/>
    </source>
</evidence>
<evidence type="ECO:0000259" key="7">
    <source>
        <dbReference type="PROSITE" id="PS50405"/>
    </source>
</evidence>
<dbReference type="Pfam" id="PF00043">
    <property type="entry name" value="GST_C"/>
    <property type="match status" value="1"/>
</dbReference>
<dbReference type="Gene3D" id="3.30.70.1010">
    <property type="entry name" value="Translation elongation factor EF1B, gamma chain, conserved domain"/>
    <property type="match status" value="1"/>
</dbReference>
<dbReference type="InterPro" id="IPR036249">
    <property type="entry name" value="Thioredoxin-like_sf"/>
</dbReference>
<feature type="region of interest" description="Disordered" evidence="4">
    <location>
        <begin position="472"/>
        <end position="514"/>
    </location>
</feature>
<dbReference type="InterPro" id="IPR050802">
    <property type="entry name" value="EF-GSTs"/>
</dbReference>
<dbReference type="Pfam" id="PF02798">
    <property type="entry name" value="GST_N"/>
    <property type="match status" value="1"/>
</dbReference>
<keyword evidence="9" id="KW-1185">Reference proteome</keyword>
<dbReference type="OrthoDB" id="249703at2759"/>
<dbReference type="InterPro" id="IPR036282">
    <property type="entry name" value="Glutathione-S-Trfase_C_sf"/>
</dbReference>
<dbReference type="PROSITE" id="PS50405">
    <property type="entry name" value="GST_CTER"/>
    <property type="match status" value="1"/>
</dbReference>
<feature type="compositionally biased region" description="Basic and acidic residues" evidence="4">
    <location>
        <begin position="222"/>
        <end position="246"/>
    </location>
</feature>
<dbReference type="PANTHER" id="PTHR43986">
    <property type="entry name" value="ELONGATION FACTOR 1-GAMMA"/>
    <property type="match status" value="1"/>
</dbReference>
<dbReference type="SUPFAM" id="SSF52833">
    <property type="entry name" value="Thioredoxin-like"/>
    <property type="match status" value="1"/>
</dbReference>
<feature type="domain" description="GST C-terminal" evidence="7">
    <location>
        <begin position="89"/>
        <end position="222"/>
    </location>
</feature>
<feature type="domain" description="EF-1-gamma C-terminal" evidence="5">
    <location>
        <begin position="261"/>
        <end position="438"/>
    </location>
</feature>
<dbReference type="SMART" id="SM01183">
    <property type="entry name" value="EF1G"/>
    <property type="match status" value="1"/>
</dbReference>
<evidence type="ECO:0000256" key="3">
    <source>
        <dbReference type="PROSITE-ProRule" id="PRU00519"/>
    </source>
</evidence>
<dbReference type="InterPro" id="IPR036433">
    <property type="entry name" value="EF1B_G_C_sf"/>
</dbReference>
<dbReference type="InterPro" id="IPR004046">
    <property type="entry name" value="GST_C"/>
</dbReference>
<dbReference type="SFLD" id="SFLDS00019">
    <property type="entry name" value="Glutathione_Transferase_(cytos"/>
    <property type="match status" value="1"/>
</dbReference>
<evidence type="ECO:0000259" key="6">
    <source>
        <dbReference type="PROSITE" id="PS50404"/>
    </source>
</evidence>
<keyword evidence="2 3" id="KW-0648">Protein biosynthesis</keyword>
<dbReference type="InterPro" id="IPR004045">
    <property type="entry name" value="Glutathione_S-Trfase_N"/>
</dbReference>
<evidence type="ECO:0000256" key="2">
    <source>
        <dbReference type="ARBA" id="ARBA00022917"/>
    </source>
</evidence>
<feature type="region of interest" description="Disordered" evidence="4">
    <location>
        <begin position="530"/>
        <end position="550"/>
    </location>
</feature>
<dbReference type="GO" id="GO:0005737">
    <property type="term" value="C:cytoplasm"/>
    <property type="evidence" value="ECO:0007669"/>
    <property type="project" value="TreeGrafter"/>
</dbReference>
<proteinExistence type="predicted"/>
<dbReference type="GO" id="GO:0003746">
    <property type="term" value="F:translation elongation factor activity"/>
    <property type="evidence" value="ECO:0007669"/>
    <property type="project" value="UniProtKB-UniRule"/>
</dbReference>
<dbReference type="Gene3D" id="1.20.1050.10">
    <property type="match status" value="1"/>
</dbReference>
<dbReference type="FunFam" id="1.20.1050.10:FF:000006">
    <property type="entry name" value="Elongation factor 1 gamma"/>
    <property type="match status" value="1"/>
</dbReference>
<dbReference type="InterPro" id="IPR010987">
    <property type="entry name" value="Glutathione-S-Trfase_C-like"/>
</dbReference>
<dbReference type="InterPro" id="IPR040079">
    <property type="entry name" value="Glutathione_S-Trfase"/>
</dbReference>
<dbReference type="Proteomes" id="UP000757232">
    <property type="component" value="Unassembled WGS sequence"/>
</dbReference>
<keyword evidence="1 3" id="KW-0251">Elongation factor</keyword>
<organism evidence="8 9">
    <name type="scientific">Sanghuangporus baumii</name>
    <name type="common">Phellinus baumii</name>
    <dbReference type="NCBI Taxonomy" id="108892"/>
    <lineage>
        <taxon>Eukaryota</taxon>
        <taxon>Fungi</taxon>
        <taxon>Dikarya</taxon>
        <taxon>Basidiomycota</taxon>
        <taxon>Agaricomycotina</taxon>
        <taxon>Agaricomycetes</taxon>
        <taxon>Hymenochaetales</taxon>
        <taxon>Hymenochaetaceae</taxon>
        <taxon>Sanghuangporus</taxon>
    </lineage>
</organism>
<gene>
    <name evidence="8" type="ORF">A7U60_g6961</name>
</gene>
<dbReference type="CDD" id="cd03044">
    <property type="entry name" value="GST_N_EF1Bgamma"/>
    <property type="match status" value="1"/>
</dbReference>
<sequence length="657" mass="73517">MSIGTLWTVPSQAPGKYIRAAAALGGVQIDLPQSYTHFEDNKKPEFLSKFPHGKIPAFEGKDGFLLTESYAIGRYIASLAPNSGLLGSTPQEAALVDQWSFFGATEIQRYIDLSFWLVKGIVTPYNKPIHQNFNDRAVRSFKTLNSVLASRTFLVGERITLADLVVASTLQRAFGLNFDAALRSQLTHVVRYFETVVNQPKVKEIFGETEYTEKVVQYTPPPKEKKEPKAEEKKPEKKAEKPKKPVEDEEEDEKPVEEPKPKNPLDLLPKSTFNLEDWKRAYSNLDTRGAGGSLEWFYEKFENFLDLLIVLFIRFIYRFDKDGFSTWRCDFKYPEELTQTFMSSNQIGGFFNRLEASRKYLFGSLGVLGTSNDSLISGVFILRGQDFKPVIEVAPDWESYEYKRIDLDNADDKAFFEAALAWDLEINGKKWADGKNIGYLLKPATRNGQLNISEIAGKKDERRSSLFLQFSNSKAHIPPPPSHKTARTAQEPSKKTMISALQQPRPHKSLDAHTASNHASLKFNTRANLRSHSLPTPAPSPSPSLSRSSASVSASSSACSSPLVNMLALGNSAGPFAPFSRSFSPFAPSFISQPRVRALRQCMPVTPDALCLALPTFESEEFESFRASKSRVLRVSTVLSPFISAQSALPLQNRCLY</sequence>
<dbReference type="Gene3D" id="3.40.30.10">
    <property type="entry name" value="Glutaredoxin"/>
    <property type="match status" value="1"/>
</dbReference>
<evidence type="ECO:0000256" key="4">
    <source>
        <dbReference type="SAM" id="MobiDB-lite"/>
    </source>
</evidence>
<name>A0A9Q5HU63_SANBA</name>
<dbReference type="EMBL" id="LNZH02000205">
    <property type="protein sequence ID" value="OCB86063.1"/>
    <property type="molecule type" value="Genomic_DNA"/>
</dbReference>